<accession>A0ABY0IPI4</accession>
<dbReference type="RefSeq" id="WP_114706037.1">
    <property type="nucleotide sequence ID" value="NZ_QDKL01000001.1"/>
</dbReference>
<keyword evidence="1 4" id="KW-0489">Methyltransferase</keyword>
<dbReference type="GO" id="GO:0008168">
    <property type="term" value="F:methyltransferase activity"/>
    <property type="evidence" value="ECO:0007669"/>
    <property type="project" value="UniProtKB-KW"/>
</dbReference>
<reference evidence="5" key="1">
    <citation type="journal article" date="2019" name="Int. J. Syst. Evol. Microbiol.">
        <title>Halobacteriovorax valvorus sp. nov., a novel prokaryotic predator isolated from coastal seawater of China.</title>
        <authorList>
            <person name="Chen M.-X."/>
        </authorList>
    </citation>
    <scope>NUCLEOTIDE SEQUENCE [LARGE SCALE GENOMIC DNA]</scope>
    <source>
        <strain evidence="5">BL9</strain>
    </source>
</reference>
<organism evidence="4 5">
    <name type="scientific">Halobacteriovorax vibrionivorans</name>
    <dbReference type="NCBI Taxonomy" id="2152716"/>
    <lineage>
        <taxon>Bacteria</taxon>
        <taxon>Pseudomonadati</taxon>
        <taxon>Bdellovibrionota</taxon>
        <taxon>Bacteriovoracia</taxon>
        <taxon>Bacteriovoracales</taxon>
        <taxon>Halobacteriovoraceae</taxon>
        <taxon>Halobacteriovorax</taxon>
    </lineage>
</organism>
<protein>
    <submittedName>
        <fullName evidence="4">RNA methyltransferase</fullName>
    </submittedName>
</protein>
<dbReference type="Gene3D" id="3.40.1280.10">
    <property type="match status" value="1"/>
</dbReference>
<evidence type="ECO:0000313" key="5">
    <source>
        <dbReference type="Proteomes" id="UP000443582"/>
    </source>
</evidence>
<feature type="domain" description="tRNA/rRNA methyltransferase SpoU type" evidence="3">
    <location>
        <begin position="100"/>
        <end position="240"/>
    </location>
</feature>
<keyword evidence="5" id="KW-1185">Reference proteome</keyword>
<evidence type="ECO:0000256" key="2">
    <source>
        <dbReference type="ARBA" id="ARBA00022679"/>
    </source>
</evidence>
<evidence type="ECO:0000256" key="1">
    <source>
        <dbReference type="ARBA" id="ARBA00022603"/>
    </source>
</evidence>
<dbReference type="SUPFAM" id="SSF75217">
    <property type="entry name" value="alpha/beta knot"/>
    <property type="match status" value="1"/>
</dbReference>
<dbReference type="Gene3D" id="3.30.1330.30">
    <property type="match status" value="1"/>
</dbReference>
<proteinExistence type="predicted"/>
<dbReference type="InterPro" id="IPR029028">
    <property type="entry name" value="Alpha/beta_knot_MTases"/>
</dbReference>
<gene>
    <name evidence="4" type="ORF">DAY19_04795</name>
</gene>
<dbReference type="InterPro" id="IPR001537">
    <property type="entry name" value="SpoU_MeTrfase"/>
</dbReference>
<dbReference type="InterPro" id="IPR029064">
    <property type="entry name" value="Ribosomal_eL30-like_sf"/>
</dbReference>
<dbReference type="PANTHER" id="PTHR46429:SF1">
    <property type="entry name" value="23S RRNA (GUANOSINE-2'-O-)-METHYLTRANSFERASE RLMB"/>
    <property type="match status" value="1"/>
</dbReference>
<dbReference type="EMBL" id="QDKL01000001">
    <property type="protein sequence ID" value="RZF23092.1"/>
    <property type="molecule type" value="Genomic_DNA"/>
</dbReference>
<evidence type="ECO:0000313" key="4">
    <source>
        <dbReference type="EMBL" id="RZF23092.1"/>
    </source>
</evidence>
<dbReference type="SUPFAM" id="SSF55315">
    <property type="entry name" value="L30e-like"/>
    <property type="match status" value="1"/>
</dbReference>
<dbReference type="Proteomes" id="UP000443582">
    <property type="component" value="Unassembled WGS sequence"/>
</dbReference>
<sequence length="244" mass="27452">MIDEFYNLKDKNLIKDNYCIAETEKVVCKALRSKHKVEKIIATKEFYDRNKELIDDKCDQVFIRTKEELQNITGIKLHHGILAKVRTTGLQNIKELGDRIIIFNGVTSPENVGTMTRAAMAFGFDSIIYDAKSASPYLRRCIRVSMGNAFEARVAKSLNLVNDISLLQELGYTVIATANEEGAISIQDFKYPQKTCLIIGNEGNGMDREVIDACDKKLFIPITNYVAHLNAASAASIFLYHSIF</sequence>
<keyword evidence="2" id="KW-0808">Transferase</keyword>
<dbReference type="Pfam" id="PF00588">
    <property type="entry name" value="SpoU_methylase"/>
    <property type="match status" value="1"/>
</dbReference>
<dbReference type="InterPro" id="IPR004441">
    <property type="entry name" value="rRNA_MeTrfase_TrmH"/>
</dbReference>
<dbReference type="InterPro" id="IPR029026">
    <property type="entry name" value="tRNA_m1G_MTases_N"/>
</dbReference>
<dbReference type="PANTHER" id="PTHR46429">
    <property type="entry name" value="23S RRNA (GUANOSINE-2'-O-)-METHYLTRANSFERASE RLMB"/>
    <property type="match status" value="1"/>
</dbReference>
<comment type="caution">
    <text evidence="4">The sequence shown here is derived from an EMBL/GenBank/DDBJ whole genome shotgun (WGS) entry which is preliminary data.</text>
</comment>
<name>A0ABY0IPI4_9BACT</name>
<evidence type="ECO:0000259" key="3">
    <source>
        <dbReference type="Pfam" id="PF00588"/>
    </source>
</evidence>
<dbReference type="GO" id="GO:0032259">
    <property type="term" value="P:methylation"/>
    <property type="evidence" value="ECO:0007669"/>
    <property type="project" value="UniProtKB-KW"/>
</dbReference>
<dbReference type="CDD" id="cd18095">
    <property type="entry name" value="SpoU-like_rRNA-MTase"/>
    <property type="match status" value="1"/>
</dbReference>